<name>A0A727B700_SALET</name>
<dbReference type="GO" id="GO:0046819">
    <property type="term" value="P:protein secretion by the type V secretion system"/>
    <property type="evidence" value="ECO:0007669"/>
    <property type="project" value="TreeGrafter"/>
</dbReference>
<dbReference type="Pfam" id="PF08479">
    <property type="entry name" value="POTRA_2"/>
    <property type="match status" value="1"/>
</dbReference>
<dbReference type="Gene3D" id="2.40.160.50">
    <property type="entry name" value="membrane protein fhac: a member of the omp85/tpsb transporter family"/>
    <property type="match status" value="1"/>
</dbReference>
<dbReference type="GO" id="GO:0098046">
    <property type="term" value="C:type V protein secretion system complex"/>
    <property type="evidence" value="ECO:0007669"/>
    <property type="project" value="TreeGrafter"/>
</dbReference>
<dbReference type="InterPro" id="IPR013686">
    <property type="entry name" value="Polypept-transport_assoc_ShlB"/>
</dbReference>
<gene>
    <name evidence="6" type="ORF">G3V02_000989</name>
</gene>
<keyword evidence="3" id="KW-0998">Cell outer membrane</keyword>
<keyword evidence="1" id="KW-1134">Transmembrane beta strand</keyword>
<keyword evidence="1" id="KW-0472">Membrane</keyword>
<evidence type="ECO:0000313" key="6">
    <source>
        <dbReference type="EMBL" id="HAE1792325.1"/>
    </source>
</evidence>
<evidence type="ECO:0000259" key="5">
    <source>
        <dbReference type="Pfam" id="PF08479"/>
    </source>
</evidence>
<dbReference type="Pfam" id="PF03865">
    <property type="entry name" value="ShlB"/>
    <property type="match status" value="1"/>
</dbReference>
<proteinExistence type="predicted"/>
<dbReference type="PANTHER" id="PTHR34597:SF1">
    <property type="entry name" value="HEME_HEMOPEXIN TRANSPORTER PROTEIN HUXB"/>
    <property type="match status" value="1"/>
</dbReference>
<feature type="domain" description="Polypeptide-transport-associated ShlB-type" evidence="5">
    <location>
        <begin position="97"/>
        <end position="163"/>
    </location>
</feature>
<dbReference type="EMBL" id="DAARBX010000003">
    <property type="protein sequence ID" value="HAE1792325.1"/>
    <property type="molecule type" value="Genomic_DNA"/>
</dbReference>
<dbReference type="Gene3D" id="3.10.20.310">
    <property type="entry name" value="membrane protein fhac"/>
    <property type="match status" value="1"/>
</dbReference>
<dbReference type="PANTHER" id="PTHR34597">
    <property type="entry name" value="SLR1661 PROTEIN"/>
    <property type="match status" value="1"/>
</dbReference>
<feature type="domain" description="Haemolysin activator HlyB C-terminal" evidence="4">
    <location>
        <begin position="226"/>
        <end position="537"/>
    </location>
</feature>
<keyword evidence="2" id="KW-0812">Transmembrane</keyword>
<sequence>MHNLSERVGLAHSKYFYRLSGFAVPLLFCAGVQAAVIPPDAGSLGGQLRQGADITPPAPVSAPLVLPDAGQKRRLPAGAQDATVVVSRVIFTDIPAGVKGVDEAALQKQVAGYLRRPLTFTGLSEMTQGVTDLYRQKGLLVARAILPPQTIRDGVLTVQIIPGRYDSAQVSNASALRSSVVERMVRTTTPQGEVVTRKQLERVALLLNEIPGVSAAVSLKEGQKSGTSALDISVKPGKRLGGYVGLDNQGNTVTGRSRVMAGFYASELLGSGDQLRVDLLDAWENSDLFNGALDYSLLVGGAGTRVGASYSHLNYHYNVNGLGFDGYSDNWGLYVTQPWIRTARARVDVRLDAGQQFMTDTYPQMFTIFTSGERKGRKQVDYGSLSVLGSVASTPGGITAFNLQGTTGDMDYRNVAANFFNNSENDGHFSRLNWLVSHDQQVWGPFSFYASLNGQTASRNLDSSQKFLMGGPGAVRAYDVGDGSVDTGNVMTAEVRSDWAIPVKRWLGNSPKLTLATFYDYGHGKQFKNDDGGRLAGNDNSFSLAGAGLYATVADANNYALTMTWAHRTGDVDPVSGSSDHDRFWVTAVKTF</sequence>
<dbReference type="InterPro" id="IPR051544">
    <property type="entry name" value="TPS_OM_transporter"/>
</dbReference>
<evidence type="ECO:0000256" key="2">
    <source>
        <dbReference type="ARBA" id="ARBA00022692"/>
    </source>
</evidence>
<dbReference type="AlphaFoldDB" id="A0A727B700"/>
<reference evidence="6" key="2">
    <citation type="submission" date="2018-07" db="EMBL/GenBank/DDBJ databases">
        <authorList>
            <consortium name="NCBI Pathogen Detection Project"/>
        </authorList>
    </citation>
    <scope>NUCLEOTIDE SEQUENCE</scope>
    <source>
        <strain evidence="6">BCW_2640</strain>
    </source>
</reference>
<evidence type="ECO:0000259" key="4">
    <source>
        <dbReference type="Pfam" id="PF03865"/>
    </source>
</evidence>
<protein>
    <submittedName>
        <fullName evidence="6">ShlB/FhaC/HecB family hemolysin secretion/activation protein</fullName>
    </submittedName>
</protein>
<dbReference type="GO" id="GO:0008320">
    <property type="term" value="F:protein transmembrane transporter activity"/>
    <property type="evidence" value="ECO:0007669"/>
    <property type="project" value="TreeGrafter"/>
</dbReference>
<accession>A0A727B700</accession>
<reference evidence="6" key="1">
    <citation type="journal article" date="2018" name="Genome Biol.">
        <title>SKESA: strategic k-mer extension for scrupulous assemblies.</title>
        <authorList>
            <person name="Souvorov A."/>
            <person name="Agarwala R."/>
            <person name="Lipman D.J."/>
        </authorList>
    </citation>
    <scope>NUCLEOTIDE SEQUENCE</scope>
    <source>
        <strain evidence="6">BCW_2640</strain>
    </source>
</reference>
<evidence type="ECO:0000256" key="3">
    <source>
        <dbReference type="ARBA" id="ARBA00023237"/>
    </source>
</evidence>
<dbReference type="InterPro" id="IPR005565">
    <property type="entry name" value="Hemolysn_activator_HlyB_C"/>
</dbReference>
<organism evidence="6">
    <name type="scientific">Salmonella enterica subsp. enterica serovar Ank</name>
    <dbReference type="NCBI Taxonomy" id="1173578"/>
    <lineage>
        <taxon>Bacteria</taxon>
        <taxon>Pseudomonadati</taxon>
        <taxon>Pseudomonadota</taxon>
        <taxon>Gammaproteobacteria</taxon>
        <taxon>Enterobacterales</taxon>
        <taxon>Enterobacteriaceae</taxon>
        <taxon>Salmonella</taxon>
    </lineage>
</organism>
<evidence type="ECO:0000256" key="1">
    <source>
        <dbReference type="ARBA" id="ARBA00022452"/>
    </source>
</evidence>
<comment type="caution">
    <text evidence="6">The sequence shown here is derived from an EMBL/GenBank/DDBJ whole genome shotgun (WGS) entry which is preliminary data.</text>
</comment>